<evidence type="ECO:0000313" key="3">
    <source>
        <dbReference type="EMBL" id="QSX73846.1"/>
    </source>
</evidence>
<proteinExistence type="predicted"/>
<dbReference type="InterPro" id="IPR002509">
    <property type="entry name" value="NODB_dom"/>
</dbReference>
<dbReference type="PANTHER" id="PTHR34216">
    <property type="match status" value="1"/>
</dbReference>
<dbReference type="InterPro" id="IPR032772">
    <property type="entry name" value="PGA_deacetylase_PgaB_C"/>
</dbReference>
<evidence type="ECO:0000259" key="2">
    <source>
        <dbReference type="PROSITE" id="PS51677"/>
    </source>
</evidence>
<dbReference type="InterPro" id="IPR011330">
    <property type="entry name" value="Glyco_hydro/deAcase_b/a-brl"/>
</dbReference>
<accession>A0ABX7R8V0</accession>
<dbReference type="Pfam" id="PF01522">
    <property type="entry name" value="Polysacc_deac_1"/>
    <property type="match status" value="1"/>
</dbReference>
<dbReference type="SUPFAM" id="SSF88713">
    <property type="entry name" value="Glycoside hydrolase/deacetylase"/>
    <property type="match status" value="1"/>
</dbReference>
<dbReference type="InterPro" id="IPR023854">
    <property type="entry name" value="PGA_deacetylase_PgaB"/>
</dbReference>
<dbReference type="InterPro" id="IPR051398">
    <property type="entry name" value="Polysacch_Deacetylase"/>
</dbReference>
<feature type="domain" description="NodB homology" evidence="2">
    <location>
        <begin position="89"/>
        <end position="333"/>
    </location>
</feature>
<dbReference type="RefSeq" id="WP_200607217.1">
    <property type="nucleotide sequence ID" value="NZ_CP071517.1"/>
</dbReference>
<dbReference type="Gene3D" id="3.20.20.370">
    <property type="entry name" value="Glycoside hydrolase/deacetylase"/>
    <property type="match status" value="1"/>
</dbReference>
<keyword evidence="4" id="KW-1185">Reference proteome</keyword>
<keyword evidence="1" id="KW-0732">Signal</keyword>
<organism evidence="3 4">
    <name type="scientific">Lysobacter arenosi</name>
    <dbReference type="NCBI Taxonomy" id="2795387"/>
    <lineage>
        <taxon>Bacteria</taxon>
        <taxon>Pseudomonadati</taxon>
        <taxon>Pseudomonadota</taxon>
        <taxon>Gammaproteobacteria</taxon>
        <taxon>Lysobacterales</taxon>
        <taxon>Lysobacteraceae</taxon>
        <taxon>Lysobacter</taxon>
    </lineage>
</organism>
<protein>
    <submittedName>
        <fullName evidence="3">Poly-beta-1,6-N-acetyl-D-glucosamine N-deacetylase PgaB</fullName>
    </submittedName>
</protein>
<dbReference type="Pfam" id="PF14883">
    <property type="entry name" value="GHL13"/>
    <property type="match status" value="1"/>
</dbReference>
<dbReference type="Gene3D" id="3.20.20.80">
    <property type="entry name" value="Glycosidases"/>
    <property type="match status" value="1"/>
</dbReference>
<dbReference type="NCBIfam" id="TIGR03938">
    <property type="entry name" value="deacetyl_PgaB"/>
    <property type="match status" value="1"/>
</dbReference>
<dbReference type="PANTHER" id="PTHR34216:SF7">
    <property type="entry name" value="POLY-BETA-1,6-N-ACETYL-D-GLUCOSAMINE N-DEACETYLASE"/>
    <property type="match status" value="1"/>
</dbReference>
<dbReference type="EMBL" id="CP071517">
    <property type="protein sequence ID" value="QSX73846.1"/>
    <property type="molecule type" value="Genomic_DNA"/>
</dbReference>
<evidence type="ECO:0000313" key="4">
    <source>
        <dbReference type="Proteomes" id="UP000663400"/>
    </source>
</evidence>
<gene>
    <name evidence="3" type="primary">pgaB</name>
    <name evidence="3" type="ORF">HIV01_011445</name>
</gene>
<reference evidence="3 4" key="1">
    <citation type="submission" date="2021-02" db="EMBL/GenBank/DDBJ databases">
        <title>Lysobacter arenosi sp. nov., isolated from soil of gangwondo yeongwol, south Korea.</title>
        <authorList>
            <person name="Kim K.R."/>
            <person name="Kim K.H."/>
            <person name="Jeon C.O."/>
        </authorList>
    </citation>
    <scope>NUCLEOTIDE SEQUENCE [LARGE SCALE GENOMIC DNA]</scope>
    <source>
        <strain evidence="3 4">R7</strain>
    </source>
</reference>
<name>A0ABX7R8V0_9GAMM</name>
<evidence type="ECO:0000256" key="1">
    <source>
        <dbReference type="ARBA" id="ARBA00022729"/>
    </source>
</evidence>
<dbReference type="Proteomes" id="UP000663400">
    <property type="component" value="Chromosome"/>
</dbReference>
<sequence length="581" mass="63068">MTSLVVALCAPVSAQPTAPVERQYPAAGQGFAVVALHRVGDRPDTLGEGGVSSEHLVAFFDWLAGNGWHAISLVDVERARRGIKPLPERAILITVDDGDISLYTRVYPLALAYRTPIVAAVVGQWLDVRPGGSVNYGGVPVPRSQFIDWNQAREMQASGLVEFASHSYDLHKEVLANPQGNVLPAATTRLYSKEHGYEDGAAYRTRLRTDLQHARDQIKRELGRAPRAIVWPFGRYGATAVETARELGFEYALTLDPQPGDAMHPMALGRYLPLGDPDLGTWVANIRFADPWPSSRRIVSLDPAILADADPAVTNERLGRVIERLLALGATDVLIDAAVPGADGDLVATWFPNSVLPMRQDLLPRLAAQLRGRANVKVGVRLPHRQALKSLGSAQRVVQLFADLAAHVPVAAVMVEDAAQLSRPGVLATDTPWSVREHRARLDLAGWPPEDALAMLAFRAVEAERPGVELLWLAALGRTPSSPSTLADVTLIPAELGDRDALKQFEWSRDFRAPEYRRMGVWWRGTTPPAGIDLATATRDFQAHGGTVLGWQPDGSLIDAPAGELVSPAVSALPFPRETRP</sequence>
<dbReference type="PROSITE" id="PS51677">
    <property type="entry name" value="NODB"/>
    <property type="match status" value="1"/>
</dbReference>